<evidence type="ECO:0000256" key="1">
    <source>
        <dbReference type="PROSITE-ProRule" id="PRU00409"/>
    </source>
</evidence>
<keyword evidence="1" id="KW-0067">ATP-binding</keyword>
<dbReference type="Gene3D" id="3.30.470.20">
    <property type="entry name" value="ATP-grasp fold, B domain"/>
    <property type="match status" value="1"/>
</dbReference>
<dbReference type="AlphaFoldDB" id="A0A7M4DF14"/>
<dbReference type="PANTHER" id="PTHR21621">
    <property type="entry name" value="RIBOSOMAL PROTEIN S6 MODIFICATION PROTEIN"/>
    <property type="match status" value="1"/>
</dbReference>
<dbReference type="GO" id="GO:0005524">
    <property type="term" value="F:ATP binding"/>
    <property type="evidence" value="ECO:0007669"/>
    <property type="project" value="UniProtKB-UniRule"/>
</dbReference>
<accession>A0A7M4DF14</accession>
<feature type="domain" description="ATP-grasp" evidence="2">
    <location>
        <begin position="102"/>
        <end position="317"/>
    </location>
</feature>
<dbReference type="SUPFAM" id="SSF56059">
    <property type="entry name" value="Glutathione synthetase ATP-binding domain-like"/>
    <property type="match status" value="1"/>
</dbReference>
<dbReference type="GO" id="GO:0018169">
    <property type="term" value="F:ribosomal S6-glutamic acid ligase activity"/>
    <property type="evidence" value="ECO:0007669"/>
    <property type="project" value="TreeGrafter"/>
</dbReference>
<dbReference type="GO" id="GO:0005737">
    <property type="term" value="C:cytoplasm"/>
    <property type="evidence" value="ECO:0007669"/>
    <property type="project" value="TreeGrafter"/>
</dbReference>
<dbReference type="GO" id="GO:0046872">
    <property type="term" value="F:metal ion binding"/>
    <property type="evidence" value="ECO:0007669"/>
    <property type="project" value="InterPro"/>
</dbReference>
<evidence type="ECO:0000313" key="3">
    <source>
        <dbReference type="EMBL" id="VZO35507.1"/>
    </source>
</evidence>
<dbReference type="RefSeq" id="WP_156739310.1">
    <property type="nucleotide sequence ID" value="NZ_CACRYJ010000011.1"/>
</dbReference>
<dbReference type="PROSITE" id="PS50975">
    <property type="entry name" value="ATP_GRASP"/>
    <property type="match status" value="1"/>
</dbReference>
<comment type="caution">
    <text evidence="3">The sequence shown here is derived from an EMBL/GenBank/DDBJ whole genome shotgun (WGS) entry which is preliminary data.</text>
</comment>
<evidence type="ECO:0000259" key="2">
    <source>
        <dbReference type="PROSITE" id="PS50975"/>
    </source>
</evidence>
<dbReference type="GO" id="GO:0009432">
    <property type="term" value="P:SOS response"/>
    <property type="evidence" value="ECO:0007669"/>
    <property type="project" value="TreeGrafter"/>
</dbReference>
<evidence type="ECO:0000313" key="4">
    <source>
        <dbReference type="Proteomes" id="UP000419743"/>
    </source>
</evidence>
<dbReference type="Proteomes" id="UP000419743">
    <property type="component" value="Unassembled WGS sequence"/>
</dbReference>
<protein>
    <recommendedName>
        <fullName evidence="2">ATP-grasp domain-containing protein</fullName>
    </recommendedName>
</protein>
<keyword evidence="1" id="KW-0547">Nucleotide-binding</keyword>
<dbReference type="PANTHER" id="PTHR21621:SF0">
    <property type="entry name" value="BETA-CITRYLGLUTAMATE SYNTHASE B-RELATED"/>
    <property type="match status" value="1"/>
</dbReference>
<gene>
    <name evidence="3" type="ORF">HALOF300_00705</name>
</gene>
<proteinExistence type="predicted"/>
<keyword evidence="4" id="KW-1185">Reference proteome</keyword>
<dbReference type="EMBL" id="CACRYJ010000011">
    <property type="protein sequence ID" value="VZO35507.1"/>
    <property type="molecule type" value="Genomic_DNA"/>
</dbReference>
<organism evidence="3 4">
    <name type="scientific">Occultella aeris</name>
    <dbReference type="NCBI Taxonomy" id="2761496"/>
    <lineage>
        <taxon>Bacteria</taxon>
        <taxon>Bacillati</taxon>
        <taxon>Actinomycetota</taxon>
        <taxon>Actinomycetes</taxon>
        <taxon>Micrococcales</taxon>
        <taxon>Ruaniaceae</taxon>
        <taxon>Occultella</taxon>
    </lineage>
</organism>
<sequence length="333" mass="35399">MTEPVVHVIHENPDWFAPFAAAFDANGVPYREWLLTGGALDLGDEPPPGVYWSRFSASAHTRDHGHSKEHTRAVLAWAEAAGRRVVNGRGVLEFEVSKVVQLASLRAAGIDTPLTRVVIGTGNLLAAAADFPTPFVTKHNQGGKGLGVRRYDAVADLAADLASGVHEEPVDGVTLLQEYVAPGDGSITRVEIVGGEFVYAIRADTVHGGFQLCPADACALDPETGRPILPPGATLAPVPGQSLFSLREHVDPALLESYLAFTARHGIEIAGIEFLESADGRVLTYDVNTNTNYNAEIEALAPRSGPGQIARYLGALLELERSTGPELEAMRAG</sequence>
<name>A0A7M4DF14_9MICO</name>
<dbReference type="InterPro" id="IPR011761">
    <property type="entry name" value="ATP-grasp"/>
</dbReference>
<reference evidence="3 4" key="1">
    <citation type="submission" date="2019-11" db="EMBL/GenBank/DDBJ databases">
        <authorList>
            <person name="Criscuolo A."/>
        </authorList>
    </citation>
    <scope>NUCLEOTIDE SEQUENCE [LARGE SCALE GENOMIC DNA]</scope>
    <source>
        <strain evidence="3">CIP111667</strain>
    </source>
</reference>